<dbReference type="Proteomes" id="UP000245626">
    <property type="component" value="Unassembled WGS sequence"/>
</dbReference>
<protein>
    <submittedName>
        <fullName evidence="1">SPRY-domain-containing protein</fullName>
    </submittedName>
</protein>
<keyword evidence="2" id="KW-1185">Reference proteome</keyword>
<dbReference type="EMBL" id="KZ820040">
    <property type="protein sequence ID" value="PWN49505.1"/>
    <property type="molecule type" value="Genomic_DNA"/>
</dbReference>
<gene>
    <name evidence="1" type="ORF">IE53DRAFT_317522</name>
</gene>
<evidence type="ECO:0000313" key="1">
    <source>
        <dbReference type="EMBL" id="PWN49505.1"/>
    </source>
</evidence>
<sequence>MNTLQSQQQDGGSGQYPIPGAPSIPGGGDDNPIYRRPSSSDDTLALILPLLILLSTLLFLLLLFIILVIVVRRKAKIALQDADGPLDVGREEELDGLGGLDGVEQRWLETVDEPTRQGYARAKDWALSYPPGSQSTDITLSQFLTIQEKGVSAWSFDPDYESNPSVFVEARTEITFLADGEGMAPEEGGGCCVQSNLPLPKLNEVYYWEAKMFTKPETTNIALGLATKPYPNFRLPGWSKFSVGYFSADGFKSHNYPFSAQSYGPAYVQGDVIGVGYRPRTGTVFFTRNGKRLEDAFIGLHRHNLFPTVGADGAAEVHINLGQAGFVFIEANVKKWGLAPMVGTLAPPPAYGQERGSILIETGQG</sequence>
<name>A0ACD0NUL3_9BASI</name>
<accession>A0ACD0NUL3</accession>
<proteinExistence type="predicted"/>
<organism evidence="1 2">
    <name type="scientific">Violaceomyces palustris</name>
    <dbReference type="NCBI Taxonomy" id="1673888"/>
    <lineage>
        <taxon>Eukaryota</taxon>
        <taxon>Fungi</taxon>
        <taxon>Dikarya</taxon>
        <taxon>Basidiomycota</taxon>
        <taxon>Ustilaginomycotina</taxon>
        <taxon>Ustilaginomycetes</taxon>
        <taxon>Violaceomycetales</taxon>
        <taxon>Violaceomycetaceae</taxon>
        <taxon>Violaceomyces</taxon>
    </lineage>
</organism>
<evidence type="ECO:0000313" key="2">
    <source>
        <dbReference type="Proteomes" id="UP000245626"/>
    </source>
</evidence>
<feature type="non-terminal residue" evidence="1">
    <location>
        <position position="365"/>
    </location>
</feature>
<reference evidence="1 2" key="1">
    <citation type="journal article" date="2018" name="Mol. Biol. Evol.">
        <title>Broad Genomic Sampling Reveals a Smut Pathogenic Ancestry of the Fungal Clade Ustilaginomycotina.</title>
        <authorList>
            <person name="Kijpornyongpan T."/>
            <person name="Mondo S.J."/>
            <person name="Barry K."/>
            <person name="Sandor L."/>
            <person name="Lee J."/>
            <person name="Lipzen A."/>
            <person name="Pangilinan J."/>
            <person name="LaButti K."/>
            <person name="Hainaut M."/>
            <person name="Henrissat B."/>
            <person name="Grigoriev I.V."/>
            <person name="Spatafora J.W."/>
            <person name="Aime M.C."/>
        </authorList>
    </citation>
    <scope>NUCLEOTIDE SEQUENCE [LARGE SCALE GENOMIC DNA]</scope>
    <source>
        <strain evidence="1 2">SA 807</strain>
    </source>
</reference>